<dbReference type="InterPro" id="IPR052097">
    <property type="entry name" value="SET-MYND_domain_protein"/>
</dbReference>
<proteinExistence type="predicted"/>
<comment type="subcellular location">
    <subcellularLocation>
        <location evidence="2">Cytoplasm</location>
    </subcellularLocation>
    <subcellularLocation>
        <location evidence="1">Nucleus</location>
    </subcellularLocation>
</comment>
<keyword evidence="8 15" id="KW-0863">Zinc-finger</keyword>
<evidence type="ECO:0000256" key="1">
    <source>
        <dbReference type="ARBA" id="ARBA00004123"/>
    </source>
</evidence>
<dbReference type="Gene3D" id="2.170.270.10">
    <property type="entry name" value="SET domain"/>
    <property type="match status" value="1"/>
</dbReference>
<dbReference type="SUPFAM" id="SSF82199">
    <property type="entry name" value="SET domain"/>
    <property type="match status" value="1"/>
</dbReference>
<dbReference type="CTD" id="114826"/>
<dbReference type="RefSeq" id="XP_018586081.2">
    <property type="nucleotide sequence ID" value="XM_018730565.2"/>
</dbReference>
<evidence type="ECO:0000256" key="7">
    <source>
        <dbReference type="ARBA" id="ARBA00022723"/>
    </source>
</evidence>
<dbReference type="InterPro" id="IPR002893">
    <property type="entry name" value="Znf_MYND"/>
</dbReference>
<dbReference type="InterPro" id="IPR001214">
    <property type="entry name" value="SET_dom"/>
</dbReference>
<evidence type="ECO:0000256" key="15">
    <source>
        <dbReference type="PROSITE-ProRule" id="PRU00134"/>
    </source>
</evidence>
<dbReference type="Proteomes" id="UP000694397">
    <property type="component" value="Chromosome 4"/>
</dbReference>
<accession>A0A8C9R529</accession>
<keyword evidence="9" id="KW-0862">Zinc</keyword>
<dbReference type="InterPro" id="IPR046341">
    <property type="entry name" value="SET_dom_sf"/>
</dbReference>
<dbReference type="Pfam" id="PF01753">
    <property type="entry name" value="zf-MYND"/>
    <property type="match status" value="1"/>
</dbReference>
<evidence type="ECO:0000256" key="4">
    <source>
        <dbReference type="ARBA" id="ARBA00022603"/>
    </source>
</evidence>
<evidence type="ECO:0000256" key="2">
    <source>
        <dbReference type="ARBA" id="ARBA00004496"/>
    </source>
</evidence>
<name>A0A8C9R529_SCLFO</name>
<reference evidence="18" key="2">
    <citation type="submission" date="2025-08" db="UniProtKB">
        <authorList>
            <consortium name="Ensembl"/>
        </authorList>
    </citation>
    <scope>IDENTIFICATION</scope>
</reference>
<evidence type="ECO:0000256" key="8">
    <source>
        <dbReference type="ARBA" id="ARBA00022771"/>
    </source>
</evidence>
<evidence type="ECO:0000256" key="6">
    <source>
        <dbReference type="ARBA" id="ARBA00022691"/>
    </source>
</evidence>
<organism evidence="18 19">
    <name type="scientific">Scleropages formosus</name>
    <name type="common">Asian bonytongue</name>
    <name type="synonym">Osteoglossum formosum</name>
    <dbReference type="NCBI Taxonomy" id="113540"/>
    <lineage>
        <taxon>Eukaryota</taxon>
        <taxon>Metazoa</taxon>
        <taxon>Chordata</taxon>
        <taxon>Craniata</taxon>
        <taxon>Vertebrata</taxon>
        <taxon>Euteleostomi</taxon>
        <taxon>Actinopterygii</taxon>
        <taxon>Neopterygii</taxon>
        <taxon>Teleostei</taxon>
        <taxon>Osteoglossocephala</taxon>
        <taxon>Osteoglossomorpha</taxon>
        <taxon>Osteoglossiformes</taxon>
        <taxon>Osteoglossidae</taxon>
        <taxon>Scleropages</taxon>
    </lineage>
</organism>
<evidence type="ECO:0000313" key="19">
    <source>
        <dbReference type="Proteomes" id="UP000694397"/>
    </source>
</evidence>
<keyword evidence="3" id="KW-0963">Cytoplasm</keyword>
<gene>
    <name evidence="18" type="primary">SMYD4</name>
    <name evidence="18" type="synonym">smyd4</name>
</gene>
<protein>
    <recommendedName>
        <fullName evidence="13">Protein-lysine N-methyltransferase SMYD4</fullName>
    </recommendedName>
    <alternativeName>
        <fullName evidence="14">SET and MYND domain-containing protein 4</fullName>
    </alternativeName>
</protein>
<keyword evidence="6" id="KW-0949">S-adenosyl-L-methionine</keyword>
<evidence type="ECO:0000313" key="18">
    <source>
        <dbReference type="Ensembl" id="ENSSFOP00015006925.2"/>
    </source>
</evidence>
<dbReference type="SUPFAM" id="SSF48452">
    <property type="entry name" value="TPR-like"/>
    <property type="match status" value="2"/>
</dbReference>
<dbReference type="InterPro" id="IPR011990">
    <property type="entry name" value="TPR-like_helical_dom_sf"/>
</dbReference>
<evidence type="ECO:0000256" key="9">
    <source>
        <dbReference type="ARBA" id="ARBA00022833"/>
    </source>
</evidence>
<comment type="function">
    <text evidence="12">Protein-lysine N-methyltransferase. Monomethylates PRMT5, modulating its transcriptional activity. May also act as a histone methyltransferase. Plays a critical role in cardiac development. Acts as a key epigenetic regulator of gene expression during cardiac development via its dual activities as a methyltransferase and negative regulator of HDAC1.</text>
</comment>
<evidence type="ECO:0000256" key="3">
    <source>
        <dbReference type="ARBA" id="ARBA00022490"/>
    </source>
</evidence>
<dbReference type="GeneID" id="108921217"/>
<evidence type="ECO:0000256" key="11">
    <source>
        <dbReference type="ARBA" id="ARBA00048985"/>
    </source>
</evidence>
<dbReference type="GO" id="GO:0005634">
    <property type="term" value="C:nucleus"/>
    <property type="evidence" value="ECO:0007669"/>
    <property type="project" value="UniProtKB-SubCell"/>
</dbReference>
<dbReference type="PANTHER" id="PTHR46165">
    <property type="entry name" value="SET AND MYND DOMAIN-CONTAINING PROTEIN 4"/>
    <property type="match status" value="1"/>
</dbReference>
<evidence type="ECO:0000256" key="14">
    <source>
        <dbReference type="ARBA" id="ARBA00093680"/>
    </source>
</evidence>
<dbReference type="GO" id="GO:0005737">
    <property type="term" value="C:cytoplasm"/>
    <property type="evidence" value="ECO:0007669"/>
    <property type="project" value="UniProtKB-SubCell"/>
</dbReference>
<evidence type="ECO:0000256" key="12">
    <source>
        <dbReference type="ARBA" id="ARBA00093423"/>
    </source>
</evidence>
<dbReference type="GO" id="GO:0042800">
    <property type="term" value="F:histone H3K4 methyltransferase activity"/>
    <property type="evidence" value="ECO:0007669"/>
    <property type="project" value="Ensembl"/>
</dbReference>
<dbReference type="GO" id="GO:0001947">
    <property type="term" value="P:heart looping"/>
    <property type="evidence" value="ECO:0007669"/>
    <property type="project" value="Ensembl"/>
</dbReference>
<keyword evidence="5" id="KW-0808">Transferase</keyword>
<dbReference type="AlphaFoldDB" id="A0A8C9R529"/>
<keyword evidence="4" id="KW-0489">Methyltransferase</keyword>
<reference evidence="18" key="3">
    <citation type="submission" date="2025-09" db="UniProtKB">
        <authorList>
            <consortium name="Ensembl"/>
        </authorList>
    </citation>
    <scope>IDENTIFICATION</scope>
</reference>
<dbReference type="GO" id="GO:0032259">
    <property type="term" value="P:methylation"/>
    <property type="evidence" value="ECO:0007669"/>
    <property type="project" value="UniProtKB-KW"/>
</dbReference>
<evidence type="ECO:0000256" key="10">
    <source>
        <dbReference type="ARBA" id="ARBA00023242"/>
    </source>
</evidence>
<dbReference type="PROSITE" id="PS50280">
    <property type="entry name" value="SET"/>
    <property type="match status" value="1"/>
</dbReference>
<dbReference type="GeneTree" id="ENSGT00730000111079"/>
<dbReference type="SUPFAM" id="SSF144232">
    <property type="entry name" value="HIT/MYND zinc finger-like"/>
    <property type="match status" value="1"/>
</dbReference>
<keyword evidence="7" id="KW-0479">Metal-binding</keyword>
<evidence type="ECO:0000259" key="17">
    <source>
        <dbReference type="PROSITE" id="PS50865"/>
    </source>
</evidence>
<dbReference type="GO" id="GO:0004407">
    <property type="term" value="F:histone deacetylase activity"/>
    <property type="evidence" value="ECO:0007669"/>
    <property type="project" value="Ensembl"/>
</dbReference>
<dbReference type="InterPro" id="IPR044421">
    <property type="entry name" value="SMYD4_SET"/>
</dbReference>
<comment type="catalytic activity">
    <reaction evidence="11">
        <text>L-lysyl-[protein] + S-adenosyl-L-methionine = N(6)-methyl-L-lysyl-[protein] + S-adenosyl-L-homocysteine + H(+)</text>
        <dbReference type="Rhea" id="RHEA:51736"/>
        <dbReference type="Rhea" id="RHEA-COMP:9752"/>
        <dbReference type="Rhea" id="RHEA-COMP:13053"/>
        <dbReference type="ChEBI" id="CHEBI:15378"/>
        <dbReference type="ChEBI" id="CHEBI:29969"/>
        <dbReference type="ChEBI" id="CHEBI:57856"/>
        <dbReference type="ChEBI" id="CHEBI:59789"/>
        <dbReference type="ChEBI" id="CHEBI:61929"/>
    </reaction>
</comment>
<dbReference type="Gene3D" id="6.10.140.2220">
    <property type="match status" value="1"/>
</dbReference>
<dbReference type="CDD" id="cd10536">
    <property type="entry name" value="SET_SMYD4"/>
    <property type="match status" value="1"/>
</dbReference>
<keyword evidence="10" id="KW-0539">Nucleus</keyword>
<dbReference type="Ensembl" id="ENSSFOT00015007034.2">
    <property type="protein sequence ID" value="ENSSFOP00015006925.2"/>
    <property type="gene ID" value="ENSSFOG00015004583.2"/>
</dbReference>
<feature type="domain" description="SET" evidence="16">
    <location>
        <begin position="191"/>
        <end position="561"/>
    </location>
</feature>
<dbReference type="GO" id="GO:0008270">
    <property type="term" value="F:zinc ion binding"/>
    <property type="evidence" value="ECO:0007669"/>
    <property type="project" value="UniProtKB-KW"/>
</dbReference>
<dbReference type="OrthoDB" id="62495at2759"/>
<dbReference type="PROSITE" id="PS50865">
    <property type="entry name" value="ZF_MYND_2"/>
    <property type="match status" value="1"/>
</dbReference>
<dbReference type="Gene3D" id="1.25.40.10">
    <property type="entry name" value="Tetratricopeptide repeat domain"/>
    <property type="match status" value="2"/>
</dbReference>
<keyword evidence="19" id="KW-1185">Reference proteome</keyword>
<evidence type="ECO:0000256" key="5">
    <source>
        <dbReference type="ARBA" id="ARBA00022679"/>
    </source>
</evidence>
<dbReference type="KEGG" id="sfm:108921217"/>
<dbReference type="PANTHER" id="PTHR46165:SF2">
    <property type="entry name" value="SET AND MYND DOMAIN-CONTAINING PROTEIN 4"/>
    <property type="match status" value="1"/>
</dbReference>
<reference evidence="18 19" key="1">
    <citation type="submission" date="2019-04" db="EMBL/GenBank/DDBJ databases">
        <authorList>
            <consortium name="Wellcome Sanger Institute Data Sharing"/>
        </authorList>
    </citation>
    <scope>NUCLEOTIDE SEQUENCE [LARGE SCALE GENOMIC DNA]</scope>
</reference>
<feature type="domain" description="MYND-type" evidence="17">
    <location>
        <begin position="257"/>
        <end position="296"/>
    </location>
</feature>
<sequence>MDLPCLIWQRRVEEKWNQLPPSAKTSFSSLTEVDDIFTSVQSRIDCDDVAFLPSVSKDCELRKDSVRAGRLREQGNASFRARDFSTAALYYSQALCGAALGSDQIALCYANRSAALFHLHLHQECLEDIRRALDHNYPTHLQQKLLERRQQCLIRLRQLATEKGGSKDSKENRAGTTLEDEWTGALPRLSPRVLFRFSPEKGRHLVARERISAGEVVLEERAFGSVLIPGTAFGPGAGKCAGTELQERAFGTEDLHCHHCLYQTRNPVPCPGCSYARYCGEACQQEAWEGHHRWECSVAAELQAMGILAHLAVRMAFRAGFEAAQQVRGHLVGPATSGLEMPNKTGGCVTMEGSDGREQISSQGSAARNENPVHCCSTILDPPLDGSYLCVHHLLPHVSGQAPSLRFLCAVTAAVLCQRLRRTGSLPLSWRREAHASDGHSSRDENEDWSPELSMLGAVILRHILQLRCNTQAVTILRDSGVTKSAVSSVHEVRIATAVFPTLSLLNHSCTPNTSLAFGKGVRHDRAATGTRPNSVPGVVTVTVRATQTAGPGQELLHCYGPHCSRMPVKERQKLLLDQYFFLCQCEACSQDLASKGEGQRTATASGLQCTRCQSPLQCSEQGYLCSGPNCGHPMSHAELNHRLQELQELLDKATKLIQNDCPDKAAIHLQAAFDRAEHFLLETHPLLGQLADMAARAQAAMGDWRQAAVHLSRSVDAIRCQYGEDSAELGQQLFKLVQLHFNGGEARKALPLIPKAMHLLSLHFGPCCEEMEELRAMEDCLQRAL</sequence>
<dbReference type="GO" id="GO:0042826">
    <property type="term" value="F:histone deacetylase binding"/>
    <property type="evidence" value="ECO:0007669"/>
    <property type="project" value="TreeGrafter"/>
</dbReference>
<evidence type="ECO:0000259" key="16">
    <source>
        <dbReference type="PROSITE" id="PS50280"/>
    </source>
</evidence>
<evidence type="ECO:0000256" key="13">
    <source>
        <dbReference type="ARBA" id="ARBA00093635"/>
    </source>
</evidence>